<evidence type="ECO:0008006" key="4">
    <source>
        <dbReference type="Google" id="ProtNLM"/>
    </source>
</evidence>
<dbReference type="AlphaFoldDB" id="A0A937XD22"/>
<accession>A0A937XD22</accession>
<keyword evidence="1" id="KW-0732">Signal</keyword>
<name>A0A937XD22_UNCEI</name>
<evidence type="ECO:0000256" key="1">
    <source>
        <dbReference type="SAM" id="SignalP"/>
    </source>
</evidence>
<dbReference type="Proteomes" id="UP000748308">
    <property type="component" value="Unassembled WGS sequence"/>
</dbReference>
<comment type="caution">
    <text evidence="2">The sequence shown here is derived from an EMBL/GenBank/DDBJ whole genome shotgun (WGS) entry which is preliminary data.</text>
</comment>
<protein>
    <recommendedName>
        <fullName evidence="4">DUF5683 domain-containing protein</fullName>
    </recommendedName>
</protein>
<organism evidence="2 3">
    <name type="scientific">Eiseniibacteriota bacterium</name>
    <dbReference type="NCBI Taxonomy" id="2212470"/>
    <lineage>
        <taxon>Bacteria</taxon>
        <taxon>Candidatus Eiseniibacteriota</taxon>
    </lineage>
</organism>
<proteinExistence type="predicted"/>
<evidence type="ECO:0000313" key="3">
    <source>
        <dbReference type="Proteomes" id="UP000748308"/>
    </source>
</evidence>
<reference evidence="2" key="1">
    <citation type="submission" date="2019-03" db="EMBL/GenBank/DDBJ databases">
        <title>Lake Tanganyika Metagenome-Assembled Genomes (MAGs).</title>
        <authorList>
            <person name="Tran P."/>
        </authorList>
    </citation>
    <scope>NUCLEOTIDE SEQUENCE</scope>
    <source>
        <strain evidence="2">M_DeepCast_400m_m2_100</strain>
    </source>
</reference>
<feature type="chain" id="PRO_5037942366" description="DUF5683 domain-containing protein" evidence="1">
    <location>
        <begin position="25"/>
        <end position="362"/>
    </location>
</feature>
<dbReference type="EMBL" id="VGIY01000328">
    <property type="protein sequence ID" value="MBM3318339.1"/>
    <property type="molecule type" value="Genomic_DNA"/>
</dbReference>
<feature type="signal peptide" evidence="1">
    <location>
        <begin position="1"/>
        <end position="24"/>
    </location>
</feature>
<evidence type="ECO:0000313" key="2">
    <source>
        <dbReference type="EMBL" id="MBM3318339.1"/>
    </source>
</evidence>
<sequence length="362" mass="37828">MSASRSWRLALCAAALCWPMLSGARAVAQWLEADPPGSYLALRGAVSLSGAAPLPIDALPPGEYGLRAEGPGLAAARGRFVRSLAGLEGRPWADATALGLPPGLLHLRRGEARGWSFLGAAAVSAGMAGRTQLSLRDAEKLRDRAALDYEQAVSEEQIRGARRRSLAAAQEVRDREEVRDLWLGILALSWAGAGLEALLLTPQPSLAPSADGGYVATLPRASRSKAAFRSLLVPGAGQRSMGREGRGSLFLTAIAGLGAGAVAAHDAFLEARREQSAAQRLFDEAEDEAALRAARASLERAAERTDDRNALRWALVGAAAGVYVWNVLDAFGLGTATGTGDLTWSLAPAAGGGFVCATWSVR</sequence>
<gene>
    <name evidence="2" type="ORF">FJY75_10865</name>
</gene>